<protein>
    <submittedName>
        <fullName evidence="1">Uncharacterized protein</fullName>
    </submittedName>
</protein>
<keyword evidence="2" id="KW-1185">Reference proteome</keyword>
<proteinExistence type="predicted"/>
<gene>
    <name evidence="1" type="ORF">MRB53_024210</name>
</gene>
<sequence length="100" mass="10902">MTRKGRATKSVNSIDSSSSSNSAEESSFLSNPLFDQPEAIFMEEEFPPHVHNNVSTPSSPSVSQKSFADVLVTGVEGDQTMEEIIAELQQKLNEKEAEIA</sequence>
<organism evidence="1 2">
    <name type="scientific">Persea americana</name>
    <name type="common">Avocado</name>
    <dbReference type="NCBI Taxonomy" id="3435"/>
    <lineage>
        <taxon>Eukaryota</taxon>
        <taxon>Viridiplantae</taxon>
        <taxon>Streptophyta</taxon>
        <taxon>Embryophyta</taxon>
        <taxon>Tracheophyta</taxon>
        <taxon>Spermatophyta</taxon>
        <taxon>Magnoliopsida</taxon>
        <taxon>Magnoliidae</taxon>
        <taxon>Laurales</taxon>
        <taxon>Lauraceae</taxon>
        <taxon>Persea</taxon>
    </lineage>
</organism>
<reference evidence="1 2" key="1">
    <citation type="journal article" date="2022" name="Hortic Res">
        <title>A haplotype resolved chromosomal level avocado genome allows analysis of novel avocado genes.</title>
        <authorList>
            <person name="Nath O."/>
            <person name="Fletcher S.J."/>
            <person name="Hayward A."/>
            <person name="Shaw L.M."/>
            <person name="Masouleh A.K."/>
            <person name="Furtado A."/>
            <person name="Henry R.J."/>
            <person name="Mitter N."/>
        </authorList>
    </citation>
    <scope>NUCLEOTIDE SEQUENCE [LARGE SCALE GENOMIC DNA]</scope>
    <source>
        <strain evidence="2">cv. Hass</strain>
    </source>
</reference>
<accession>A0ACC2LCQ9</accession>
<name>A0ACC2LCQ9_PERAE</name>
<evidence type="ECO:0000313" key="1">
    <source>
        <dbReference type="EMBL" id="KAJ8630887.1"/>
    </source>
</evidence>
<comment type="caution">
    <text evidence="1">The sequence shown here is derived from an EMBL/GenBank/DDBJ whole genome shotgun (WGS) entry which is preliminary data.</text>
</comment>
<dbReference type="EMBL" id="CM056815">
    <property type="protein sequence ID" value="KAJ8630887.1"/>
    <property type="molecule type" value="Genomic_DNA"/>
</dbReference>
<dbReference type="Proteomes" id="UP001234297">
    <property type="component" value="Chromosome 7"/>
</dbReference>
<evidence type="ECO:0000313" key="2">
    <source>
        <dbReference type="Proteomes" id="UP001234297"/>
    </source>
</evidence>